<accession>A0A1B8SL94</accession>
<keyword evidence="3" id="KW-1185">Reference proteome</keyword>
<name>A0A1B8SL94_9MYCO</name>
<proteinExistence type="predicted"/>
<evidence type="ECO:0000313" key="2">
    <source>
        <dbReference type="EMBL" id="OBY33460.1"/>
    </source>
</evidence>
<dbReference type="Proteomes" id="UP000092668">
    <property type="component" value="Unassembled WGS sequence"/>
</dbReference>
<evidence type="ECO:0000259" key="1">
    <source>
        <dbReference type="Pfam" id="PF08237"/>
    </source>
</evidence>
<gene>
    <name evidence="2" type="ORF">ACT18_00475</name>
</gene>
<dbReference type="EMBL" id="LFOE01000001">
    <property type="protein sequence ID" value="OBY33460.1"/>
    <property type="molecule type" value="Genomic_DNA"/>
</dbReference>
<dbReference type="InterPro" id="IPR029058">
    <property type="entry name" value="AB_hydrolase_fold"/>
</dbReference>
<feature type="domain" description="PE-PPE" evidence="1">
    <location>
        <begin position="26"/>
        <end position="164"/>
    </location>
</feature>
<dbReference type="InterPro" id="IPR013228">
    <property type="entry name" value="PE-PPE_C"/>
</dbReference>
<evidence type="ECO:0000313" key="3">
    <source>
        <dbReference type="Proteomes" id="UP000092668"/>
    </source>
</evidence>
<dbReference type="Gene3D" id="3.40.50.1820">
    <property type="entry name" value="alpha/beta hydrolase"/>
    <property type="match status" value="1"/>
</dbReference>
<organism evidence="2 3">
    <name type="scientific">Mycolicibacter kumamotonensis</name>
    <dbReference type="NCBI Taxonomy" id="354243"/>
    <lineage>
        <taxon>Bacteria</taxon>
        <taxon>Bacillati</taxon>
        <taxon>Actinomycetota</taxon>
        <taxon>Actinomycetes</taxon>
        <taxon>Mycobacteriales</taxon>
        <taxon>Mycobacteriaceae</taxon>
        <taxon>Mycolicibacter</taxon>
    </lineage>
</organism>
<dbReference type="AlphaFoldDB" id="A0A1B8SL94"/>
<reference evidence="2 3" key="1">
    <citation type="submission" date="2015-06" db="EMBL/GenBank/DDBJ databases">
        <title>Genome sequence of Mycobacterium kumamotonense strain Roo.</title>
        <authorList>
            <person name="Greninger A.L."/>
            <person name="Cunningham G."/>
            <person name="Miller S."/>
        </authorList>
    </citation>
    <scope>NUCLEOTIDE SEQUENCE [LARGE SCALE GENOMIC DNA]</scope>
    <source>
        <strain evidence="2 3">Roo</strain>
    </source>
</reference>
<sequence>MMNAFVTGYLSPLGFAGDYQAFWTPETTQLDSIATGKQLLYTEIVHRFQAGELDSGVLWVVGYSQSASIISMLMGDLADAGIPSQSLHFVLFGDPAAPGGIFPELLGWLDEVFPSALHDAVRSIVESTGYGQWVGLDGFDPLQTPTDLYPTDIFTIAGDGYADWNDGANILGLFIQHNMYPGLDIHAFAPDTRTGLTTIWRSGPVGDAVGTLWASLQAVS</sequence>
<dbReference type="Pfam" id="PF08237">
    <property type="entry name" value="PE-PPE"/>
    <property type="match status" value="1"/>
</dbReference>
<protein>
    <recommendedName>
        <fullName evidence="1">PE-PPE domain-containing protein</fullName>
    </recommendedName>
</protein>
<comment type="caution">
    <text evidence="2">The sequence shown here is derived from an EMBL/GenBank/DDBJ whole genome shotgun (WGS) entry which is preliminary data.</text>
</comment>